<sequence>MFTTERKLPEELLYYRALNYRASLDKDSYDRKNRLERGFTGEQKYDEILDQTGHQNMYIFRDIYLNIGGSITQYDALLITESGIAVNEIKNFTGEYRVEGSSWYTGNYILPDDAPSQLRRAAGKLMRLRQKLGYDFAVTGKLIFPDENFHLYSREENLWNQVVLRSEMGDYFRSFENEYSGEFASKLADLVEQHIVANPYFKLGVEFGSIRNGLYCGGCGSFYLKKQYFHFACQSCGSRESTETHLVRAMSDFKYLFGSARMTTKRIMEFIGEMVDYRTVFRALNKYCYAEGRRKSTHYKFKYYDFDEAMRKEIPGRKYKDYLK</sequence>
<feature type="domain" description="NERD" evidence="1">
    <location>
        <begin position="37"/>
        <end position="151"/>
    </location>
</feature>
<evidence type="ECO:0000313" key="2">
    <source>
        <dbReference type="EMBL" id="MBP1951467.1"/>
    </source>
</evidence>
<comment type="caution">
    <text evidence="2">The sequence shown here is derived from an EMBL/GenBank/DDBJ whole genome shotgun (WGS) entry which is preliminary data.</text>
</comment>
<name>A0ABS4HM69_9STAP</name>
<dbReference type="EMBL" id="JAGGKN010000001">
    <property type="protein sequence ID" value="MBP1951467.1"/>
    <property type="molecule type" value="Genomic_DNA"/>
</dbReference>
<accession>A0ABS4HM69</accession>
<dbReference type="InterPro" id="IPR011528">
    <property type="entry name" value="NERD"/>
</dbReference>
<keyword evidence="3" id="KW-1185">Reference proteome</keyword>
<dbReference type="PROSITE" id="PS50965">
    <property type="entry name" value="NERD"/>
    <property type="match status" value="1"/>
</dbReference>
<proteinExistence type="predicted"/>
<protein>
    <recommendedName>
        <fullName evidence="1">NERD domain-containing protein</fullName>
    </recommendedName>
</protein>
<organism evidence="2 3">
    <name type="scientific">Jeotgalicoccus aerolatus</name>
    <dbReference type="NCBI Taxonomy" id="709510"/>
    <lineage>
        <taxon>Bacteria</taxon>
        <taxon>Bacillati</taxon>
        <taxon>Bacillota</taxon>
        <taxon>Bacilli</taxon>
        <taxon>Bacillales</taxon>
        <taxon>Staphylococcaceae</taxon>
        <taxon>Jeotgalicoccus</taxon>
    </lineage>
</organism>
<reference evidence="2 3" key="1">
    <citation type="submission" date="2021-03" db="EMBL/GenBank/DDBJ databases">
        <title>Genomic Encyclopedia of Type Strains, Phase IV (KMG-IV): sequencing the most valuable type-strain genomes for metagenomic binning, comparative biology and taxonomic classification.</title>
        <authorList>
            <person name="Goeker M."/>
        </authorList>
    </citation>
    <scope>NUCLEOTIDE SEQUENCE [LARGE SCALE GENOMIC DNA]</scope>
    <source>
        <strain evidence="2 3">DSM 22420</strain>
    </source>
</reference>
<dbReference type="RefSeq" id="WP_188352518.1">
    <property type="nucleotide sequence ID" value="NZ_BMCN01000001.1"/>
</dbReference>
<dbReference type="Pfam" id="PF08378">
    <property type="entry name" value="NERD"/>
    <property type="match status" value="1"/>
</dbReference>
<evidence type="ECO:0000313" key="3">
    <source>
        <dbReference type="Proteomes" id="UP001519348"/>
    </source>
</evidence>
<evidence type="ECO:0000259" key="1">
    <source>
        <dbReference type="PROSITE" id="PS50965"/>
    </source>
</evidence>
<gene>
    <name evidence="2" type="ORF">J2Z27_000493</name>
</gene>
<dbReference type="Proteomes" id="UP001519348">
    <property type="component" value="Unassembled WGS sequence"/>
</dbReference>